<gene>
    <name evidence="2" type="ORF">IAS62_001171</name>
</gene>
<dbReference type="GeneID" id="89987946"/>
<organism evidence="2 3">
    <name type="scientific">Cryptococcus decagattii</name>
    <dbReference type="NCBI Taxonomy" id="1859122"/>
    <lineage>
        <taxon>Eukaryota</taxon>
        <taxon>Fungi</taxon>
        <taxon>Dikarya</taxon>
        <taxon>Basidiomycota</taxon>
        <taxon>Agaricomycotina</taxon>
        <taxon>Tremellomycetes</taxon>
        <taxon>Tremellales</taxon>
        <taxon>Cryptococcaceae</taxon>
        <taxon>Cryptococcus</taxon>
        <taxon>Cryptococcus gattii species complex</taxon>
    </lineage>
</organism>
<reference evidence="2 3" key="1">
    <citation type="submission" date="2024-01" db="EMBL/GenBank/DDBJ databases">
        <title>Comparative genomics of Cryptococcus and Kwoniella reveals pathogenesis evolution and contrasting modes of karyotype evolution via chromosome fusion or intercentromeric recombination.</title>
        <authorList>
            <person name="Coelho M.A."/>
            <person name="David-Palma M."/>
            <person name="Shea T."/>
            <person name="Bowers K."/>
            <person name="McGinley-Smith S."/>
            <person name="Mohammad A.W."/>
            <person name="Gnirke A."/>
            <person name="Yurkov A.M."/>
            <person name="Nowrousian M."/>
            <person name="Sun S."/>
            <person name="Cuomo C.A."/>
            <person name="Heitman J."/>
        </authorList>
    </citation>
    <scope>NUCLEOTIDE SEQUENCE [LARGE SCALE GENOMIC DNA]</scope>
    <source>
        <strain evidence="2 3">7685027</strain>
    </source>
</reference>
<evidence type="ECO:0000256" key="1">
    <source>
        <dbReference type="SAM" id="MobiDB-lite"/>
    </source>
</evidence>
<accession>A0ABZ2ARB9</accession>
<protein>
    <recommendedName>
        <fullName evidence="4">CRIB domain-containing protein</fullName>
    </recommendedName>
</protein>
<evidence type="ECO:0008006" key="4">
    <source>
        <dbReference type="Google" id="ProtNLM"/>
    </source>
</evidence>
<feature type="region of interest" description="Disordered" evidence="1">
    <location>
        <begin position="1"/>
        <end position="39"/>
    </location>
</feature>
<dbReference type="RefSeq" id="XP_064719121.1">
    <property type="nucleotide sequence ID" value="XM_064863049.1"/>
</dbReference>
<feature type="compositionally biased region" description="Polar residues" evidence="1">
    <location>
        <begin position="89"/>
        <end position="106"/>
    </location>
</feature>
<sequence>MNQNRRDSPSGFNFYQVAHVGPSPLSGSSSSHGTAHHPLRENYNVRLTSYLWRTHRDGDSSIIDIHVSFGLPGPEGGDRGSRRERRSSFIINTTNEQKTIHNNIKTTNERKEHAQPYDH</sequence>
<feature type="compositionally biased region" description="Low complexity" evidence="1">
    <location>
        <begin position="21"/>
        <end position="33"/>
    </location>
</feature>
<evidence type="ECO:0000313" key="3">
    <source>
        <dbReference type="Proteomes" id="UP001432216"/>
    </source>
</evidence>
<dbReference type="EMBL" id="CP143807">
    <property type="protein sequence ID" value="WVO19881.1"/>
    <property type="molecule type" value="Genomic_DNA"/>
</dbReference>
<keyword evidence="3" id="KW-1185">Reference proteome</keyword>
<name>A0ABZ2ARB9_9TREE</name>
<feature type="compositionally biased region" description="Basic and acidic residues" evidence="1">
    <location>
        <begin position="107"/>
        <end position="119"/>
    </location>
</feature>
<dbReference type="Proteomes" id="UP001432216">
    <property type="component" value="Chromosome 2"/>
</dbReference>
<feature type="region of interest" description="Disordered" evidence="1">
    <location>
        <begin position="69"/>
        <end position="119"/>
    </location>
</feature>
<evidence type="ECO:0000313" key="2">
    <source>
        <dbReference type="EMBL" id="WVO19881.1"/>
    </source>
</evidence>
<proteinExistence type="predicted"/>